<dbReference type="AlphaFoldDB" id="A0A9P6FU26"/>
<reference evidence="1" key="1">
    <citation type="journal article" date="2020" name="Fungal Divers.">
        <title>Resolving the Mortierellaceae phylogeny through synthesis of multi-gene phylogenetics and phylogenomics.</title>
        <authorList>
            <person name="Vandepol N."/>
            <person name="Liber J."/>
            <person name="Desiro A."/>
            <person name="Na H."/>
            <person name="Kennedy M."/>
            <person name="Barry K."/>
            <person name="Grigoriev I.V."/>
            <person name="Miller A.N."/>
            <person name="O'Donnell K."/>
            <person name="Stajich J.E."/>
            <person name="Bonito G."/>
        </authorList>
    </citation>
    <scope>NUCLEOTIDE SEQUENCE</scope>
    <source>
        <strain evidence="1">KOD1015</strain>
    </source>
</reference>
<accession>A0A9P6FU26</accession>
<organism evidence="1 2">
    <name type="scientific">Lunasporangiospora selenospora</name>
    <dbReference type="NCBI Taxonomy" id="979761"/>
    <lineage>
        <taxon>Eukaryota</taxon>
        <taxon>Fungi</taxon>
        <taxon>Fungi incertae sedis</taxon>
        <taxon>Mucoromycota</taxon>
        <taxon>Mortierellomycotina</taxon>
        <taxon>Mortierellomycetes</taxon>
        <taxon>Mortierellales</taxon>
        <taxon>Mortierellaceae</taxon>
        <taxon>Lunasporangiospora</taxon>
    </lineage>
</organism>
<dbReference type="EMBL" id="JAABOA010001366">
    <property type="protein sequence ID" value="KAF9581692.1"/>
    <property type="molecule type" value="Genomic_DNA"/>
</dbReference>
<dbReference type="OrthoDB" id="2277177at2759"/>
<sequence length="226" mass="25396">MKAMYLRMKGEEAEMPCTGVEKKVRIMLETLLEYLPLKTYYTVSESTFTVKCAAPIIQAYVNNEKVVSDFPNTDSTTQKNQSVKADRPDIRATALGQELLWGEVTRPAQARNIAKVCWDTYKLARFGKSFILAGNESAPLVQIVGSLGTYMKLYLKIRGVMILEEVDTFIVLTCKAMVPSLVATLPTLELLKDHVKEVSSKMDGKASGLKRSWGHKDIKDIKKRLR</sequence>
<comment type="caution">
    <text evidence="1">The sequence shown here is derived from an EMBL/GenBank/DDBJ whole genome shotgun (WGS) entry which is preliminary data.</text>
</comment>
<name>A0A9P6FU26_9FUNG</name>
<evidence type="ECO:0000313" key="2">
    <source>
        <dbReference type="Proteomes" id="UP000780801"/>
    </source>
</evidence>
<keyword evidence="2" id="KW-1185">Reference proteome</keyword>
<proteinExistence type="predicted"/>
<dbReference type="Proteomes" id="UP000780801">
    <property type="component" value="Unassembled WGS sequence"/>
</dbReference>
<evidence type="ECO:0000313" key="1">
    <source>
        <dbReference type="EMBL" id="KAF9581692.1"/>
    </source>
</evidence>
<gene>
    <name evidence="1" type="ORF">BGW38_001197</name>
</gene>
<protein>
    <submittedName>
        <fullName evidence="1">Uncharacterized protein</fullName>
    </submittedName>
</protein>